<evidence type="ECO:0000259" key="6">
    <source>
        <dbReference type="Pfam" id="PF04101"/>
    </source>
</evidence>
<sequence length="166" mass="19062">MIFVTVGTHEQQFDRLIQEVDKLKEHGFIKEEVFIQSGYCSFEPKYCDHEKMINYDDMLNKMNEARIVITHGGPGSIMVPLSLNKIPIVVPRQSQFEEHVDDHQVLFCERLDSENKVIPIYNIKKLKTLIENYDAEVSGKSLIGSASNKLNFLNKFGKIADDLITD</sequence>
<evidence type="ECO:0000313" key="7">
    <source>
        <dbReference type="EMBL" id="WLR41587.1"/>
    </source>
</evidence>
<keyword evidence="3" id="KW-0328">Glycosyltransferase</keyword>
<dbReference type="PANTHER" id="PTHR12867">
    <property type="entry name" value="GLYCOSYL TRANSFERASE-RELATED"/>
    <property type="match status" value="1"/>
</dbReference>
<comment type="subcellular location">
    <subcellularLocation>
        <location evidence="1">Endoplasmic reticulum</location>
    </subcellularLocation>
</comment>
<reference evidence="7 8" key="1">
    <citation type="submission" date="2023-06" db="EMBL/GenBank/DDBJ databases">
        <title>Five Gram-positive bacteria isolated from mangrove sediments in Shenzhen, Guangdong, China.</title>
        <authorList>
            <person name="Yu S."/>
            <person name="Zheng W."/>
            <person name="Huang Y."/>
        </authorList>
    </citation>
    <scope>NUCLEOTIDE SEQUENCE [LARGE SCALE GENOMIC DNA]</scope>
    <source>
        <strain evidence="7 8">SaN35-3</strain>
    </source>
</reference>
<dbReference type="Gene3D" id="3.40.50.2000">
    <property type="entry name" value="Glycogen Phosphorylase B"/>
    <property type="match status" value="1"/>
</dbReference>
<evidence type="ECO:0000256" key="5">
    <source>
        <dbReference type="ARBA" id="ARBA00022824"/>
    </source>
</evidence>
<evidence type="ECO:0000256" key="3">
    <source>
        <dbReference type="ARBA" id="ARBA00022676"/>
    </source>
</evidence>
<keyword evidence="8" id="KW-1185">Reference proteome</keyword>
<comment type="similarity">
    <text evidence="2">Belongs to the glycosyltransferase 28 family.</text>
</comment>
<evidence type="ECO:0000313" key="8">
    <source>
        <dbReference type="Proteomes" id="UP001197974"/>
    </source>
</evidence>
<organism evidence="7 8">
    <name type="scientific">Bacillus carboniphilus</name>
    <dbReference type="NCBI Taxonomy" id="86663"/>
    <lineage>
        <taxon>Bacteria</taxon>
        <taxon>Bacillati</taxon>
        <taxon>Bacillota</taxon>
        <taxon>Bacilli</taxon>
        <taxon>Bacillales</taxon>
        <taxon>Bacillaceae</taxon>
        <taxon>Bacillus</taxon>
    </lineage>
</organism>
<dbReference type="InterPro" id="IPR007235">
    <property type="entry name" value="Glyco_trans_28_C"/>
</dbReference>
<dbReference type="InterPro" id="IPR039042">
    <property type="entry name" value="Alg13-like"/>
</dbReference>
<dbReference type="PANTHER" id="PTHR12867:SF6">
    <property type="entry name" value="N-ACETYLGLUCOSAMINYLDIPHOSPHODOLICHOL N-ACETYLGLUCOSAMINYLTRANSFERASE"/>
    <property type="match status" value="1"/>
</dbReference>
<accession>A0ABY9JQB6</accession>
<evidence type="ECO:0000256" key="1">
    <source>
        <dbReference type="ARBA" id="ARBA00004240"/>
    </source>
</evidence>
<proteinExistence type="inferred from homology"/>
<dbReference type="Proteomes" id="UP001197974">
    <property type="component" value="Chromosome"/>
</dbReference>
<keyword evidence="5" id="KW-0256">Endoplasmic reticulum</keyword>
<gene>
    <name evidence="7" type="ORF">LC087_11910</name>
</gene>
<evidence type="ECO:0000256" key="4">
    <source>
        <dbReference type="ARBA" id="ARBA00022679"/>
    </source>
</evidence>
<name>A0ABY9JQB6_9BACI</name>
<dbReference type="EMBL" id="CP129013">
    <property type="protein sequence ID" value="WLR41587.1"/>
    <property type="molecule type" value="Genomic_DNA"/>
</dbReference>
<protein>
    <submittedName>
        <fullName evidence="7">Glycosyltransferase</fullName>
    </submittedName>
</protein>
<dbReference type="RefSeq" id="WP_226542222.1">
    <property type="nucleotide sequence ID" value="NZ_CP129013.1"/>
</dbReference>
<feature type="domain" description="Glycosyl transferase family 28 C-terminal" evidence="6">
    <location>
        <begin position="1"/>
        <end position="132"/>
    </location>
</feature>
<keyword evidence="4" id="KW-0808">Transferase</keyword>
<evidence type="ECO:0000256" key="2">
    <source>
        <dbReference type="ARBA" id="ARBA00006962"/>
    </source>
</evidence>
<dbReference type="Pfam" id="PF04101">
    <property type="entry name" value="Glyco_tran_28_C"/>
    <property type="match status" value="1"/>
</dbReference>